<evidence type="ECO:0000313" key="10">
    <source>
        <dbReference type="Proteomes" id="UP000252355"/>
    </source>
</evidence>
<dbReference type="Gene3D" id="1.10.10.1600">
    <property type="entry name" value="Bacterial DNA polymerase III alpha subunit, thumb domain"/>
    <property type="match status" value="1"/>
</dbReference>
<protein>
    <recommendedName>
        <fullName evidence="1">DNA-directed DNA polymerase</fullName>
        <ecNumber evidence="1">2.7.7.7</ecNumber>
    </recommendedName>
</protein>
<evidence type="ECO:0000256" key="2">
    <source>
        <dbReference type="ARBA" id="ARBA00022679"/>
    </source>
</evidence>
<dbReference type="EC" id="2.7.7.7" evidence="1"/>
<evidence type="ECO:0000313" key="9">
    <source>
        <dbReference type="EMBL" id="RCK80484.1"/>
    </source>
</evidence>
<reference evidence="9 10" key="1">
    <citation type="submission" date="2018-05" db="EMBL/GenBank/DDBJ databases">
        <title>A metagenomic window into the 2 km-deep terrestrial subsurface aquifer revealed taxonomically and functionally diverse microbial community comprising novel uncultured bacterial lineages.</title>
        <authorList>
            <person name="Kadnikov V.V."/>
            <person name="Mardanov A.V."/>
            <person name="Beletsky A.V."/>
            <person name="Banks D."/>
            <person name="Pimenov N.V."/>
            <person name="Frank Y.A."/>
            <person name="Karnachuk O.V."/>
            <person name="Ravin N.V."/>
        </authorList>
    </citation>
    <scope>NUCLEOTIDE SEQUENCE [LARGE SCALE GENOMIC DNA]</scope>
    <source>
        <strain evidence="9">BY5</strain>
    </source>
</reference>
<dbReference type="CDD" id="cd12113">
    <property type="entry name" value="PHP_PolIIIA_DnaE3"/>
    <property type="match status" value="1"/>
</dbReference>
<evidence type="ECO:0000259" key="8">
    <source>
        <dbReference type="SMART" id="SM00481"/>
    </source>
</evidence>
<proteinExistence type="predicted"/>
<dbReference type="Pfam" id="PF14579">
    <property type="entry name" value="HHH_6"/>
    <property type="match status" value="1"/>
</dbReference>
<organism evidence="9 10">
    <name type="scientific">Candidatus Ozemobacter sibiricus</name>
    <dbReference type="NCBI Taxonomy" id="2268124"/>
    <lineage>
        <taxon>Bacteria</taxon>
        <taxon>Candidatus Ozemobacteria</taxon>
        <taxon>Candidatus Ozemobacterales</taxon>
        <taxon>Candidatus Ozemobacteraceae</taxon>
        <taxon>Candidatus Ozemobacter</taxon>
    </lineage>
</organism>
<evidence type="ECO:0000256" key="6">
    <source>
        <dbReference type="ARBA" id="ARBA00049244"/>
    </source>
</evidence>
<keyword evidence="4" id="KW-0235">DNA replication</keyword>
<dbReference type="PANTHER" id="PTHR32294:SF0">
    <property type="entry name" value="DNA POLYMERASE III SUBUNIT ALPHA"/>
    <property type="match status" value="1"/>
</dbReference>
<gene>
    <name evidence="9" type="ORF">OZSIB_3230</name>
</gene>
<dbReference type="Proteomes" id="UP000252355">
    <property type="component" value="Unassembled WGS sequence"/>
</dbReference>
<dbReference type="InterPro" id="IPR040982">
    <property type="entry name" value="DNA_pol3_finger"/>
</dbReference>
<feature type="domain" description="Polymerase/histidinol phosphatase N-terminal" evidence="8">
    <location>
        <begin position="7"/>
        <end position="74"/>
    </location>
</feature>
<dbReference type="InterPro" id="IPR041931">
    <property type="entry name" value="DNA_pol3_alpha_thumb_dom"/>
</dbReference>
<dbReference type="NCBIfam" id="NF004226">
    <property type="entry name" value="PRK05673.1"/>
    <property type="match status" value="1"/>
</dbReference>
<dbReference type="InterPro" id="IPR004013">
    <property type="entry name" value="PHP_dom"/>
</dbReference>
<keyword evidence="2" id="KW-0808">Transferase</keyword>
<evidence type="ECO:0000256" key="5">
    <source>
        <dbReference type="ARBA" id="ARBA00022932"/>
    </source>
</evidence>
<feature type="compositionally biased region" description="Gly residues" evidence="7">
    <location>
        <begin position="1167"/>
        <end position="1176"/>
    </location>
</feature>
<accession>A0A367ZQQ4</accession>
<keyword evidence="3" id="KW-0548">Nucleotidyltransferase</keyword>
<dbReference type="SMART" id="SM00481">
    <property type="entry name" value="POLIIIAc"/>
    <property type="match status" value="1"/>
</dbReference>
<dbReference type="Gene3D" id="1.10.150.870">
    <property type="match status" value="1"/>
</dbReference>
<comment type="catalytic activity">
    <reaction evidence="6">
        <text>DNA(n) + a 2'-deoxyribonucleoside 5'-triphosphate = DNA(n+1) + diphosphate</text>
        <dbReference type="Rhea" id="RHEA:22508"/>
        <dbReference type="Rhea" id="RHEA-COMP:17339"/>
        <dbReference type="Rhea" id="RHEA-COMP:17340"/>
        <dbReference type="ChEBI" id="CHEBI:33019"/>
        <dbReference type="ChEBI" id="CHEBI:61560"/>
        <dbReference type="ChEBI" id="CHEBI:173112"/>
        <dbReference type="EC" id="2.7.7.7"/>
    </reaction>
</comment>
<dbReference type="Pfam" id="PF02811">
    <property type="entry name" value="PHP"/>
    <property type="match status" value="1"/>
</dbReference>
<dbReference type="PANTHER" id="PTHR32294">
    <property type="entry name" value="DNA POLYMERASE III SUBUNIT ALPHA"/>
    <property type="match status" value="1"/>
</dbReference>
<dbReference type="GO" id="GO:0003887">
    <property type="term" value="F:DNA-directed DNA polymerase activity"/>
    <property type="evidence" value="ECO:0007669"/>
    <property type="project" value="UniProtKB-KW"/>
</dbReference>
<comment type="caution">
    <text evidence="9">The sequence shown here is derived from an EMBL/GenBank/DDBJ whole genome shotgun (WGS) entry which is preliminary data.</text>
</comment>
<dbReference type="GO" id="GO:0006260">
    <property type="term" value="P:DNA replication"/>
    <property type="evidence" value="ECO:0007669"/>
    <property type="project" value="UniProtKB-KW"/>
</dbReference>
<dbReference type="NCBIfam" id="TIGR00594">
    <property type="entry name" value="polc"/>
    <property type="match status" value="1"/>
</dbReference>
<dbReference type="SUPFAM" id="SSF160975">
    <property type="entry name" value="AF1531-like"/>
    <property type="match status" value="1"/>
</dbReference>
<dbReference type="InterPro" id="IPR029460">
    <property type="entry name" value="DNAPol_HHH"/>
</dbReference>
<dbReference type="Gene3D" id="3.20.20.140">
    <property type="entry name" value="Metal-dependent hydrolases"/>
    <property type="match status" value="1"/>
</dbReference>
<dbReference type="InterPro" id="IPR011708">
    <property type="entry name" value="DNA_pol3_alpha_NTPase_dom"/>
</dbReference>
<evidence type="ECO:0000256" key="3">
    <source>
        <dbReference type="ARBA" id="ARBA00022695"/>
    </source>
</evidence>
<dbReference type="InterPro" id="IPR003141">
    <property type="entry name" value="Pol/His_phosphatase_N"/>
</dbReference>
<dbReference type="Pfam" id="PF17657">
    <property type="entry name" value="DNA_pol3_finger"/>
    <property type="match status" value="1"/>
</dbReference>
<dbReference type="GO" id="GO:0008408">
    <property type="term" value="F:3'-5' exonuclease activity"/>
    <property type="evidence" value="ECO:0007669"/>
    <property type="project" value="InterPro"/>
</dbReference>
<dbReference type="AlphaFoldDB" id="A0A367ZQQ4"/>
<name>A0A367ZQQ4_9BACT</name>
<dbReference type="Pfam" id="PF07733">
    <property type="entry name" value="DNA_pol3_alpha"/>
    <property type="match status" value="1"/>
</dbReference>
<keyword evidence="5" id="KW-0239">DNA-directed DNA polymerase</keyword>
<dbReference type="EMBL" id="QOQW01000006">
    <property type="protein sequence ID" value="RCK80484.1"/>
    <property type="molecule type" value="Genomic_DNA"/>
</dbReference>
<sequence>MYHTNFVHLHVHSHYSLLDGAAPVKAIVEAARKYRMPAVAITDHGNMFGTIDFYQTAIKRGVKPIIGFEAYMAPGKRTEKTPAGEKDFHLVLLARTNDGYKNLVKLSTLAYTEGFSYRPRIDRELLETYGGGLLALGACLQGEIPARLLKGDLAGARQAANWYRDVFGADNFYLEVQNHGLPEQLELLPRLVEFARDQEIPLVATNDSHYVNPEDWEAHEALLCIQTRTTLNDPNRFKFGSREFYFKPPAMMADLFPDLPDAITNTLRVAEKCNVRFTLGKPILPHFPIPEGKTSESYLEELCRQALPERYPQADEKVLQRLEYELSVIRRMGFCDYFLIVWDFIRAARDMGVPVGPGRGSAAGSMVAYLLRITDLEPLRYGLLFERFLNPDRISMPDIDIDFSDDGRGRVIDYVVQKYGRDRVSQIATFSAILAKTAIRDIGRVMGMPLAEVDRIAKLVPEKPGIHLKQCLAGKEGEVVPELKEIWENGTPDQKRLLKNAMTVDGLYRHSGIHAAGVVISREPLMDIVPMFKDKSGEIITQFEKNAIEKIGLLKMDFLGLKTLTVIQRALEYIKETRHLDIDFDRLGFDDKATYELMSKGFVQGVFQLDSSSGMRSLVMRLKPSVFEDLIALLAMYRPGPLGSGMVDDFVERKHGRQALVYPHPDLEPILRDTYGVFLYQEQCMQTANVLAGFTMAQADGLRKAMAKKIAEDMEKNGKMFVEGAVKRGIDKGLAESIFAMMAKFGEYGFNKSHSAAYAVLTYRTAYLKAHFPTEFMAAVLSSEINDTDKIAIFVDDCRALNISVLPPDINRSRQNFTVEEGSIRYGLAGIKGVGEKAIESILKARHDGGPFKSLADFTRRVDTRVVNNQVLEALIHSGAMDVFGWRRSQLVAMATDALRSGQALAKERQAGQATFFDLLGSEAPDALEADLPPPDLPEFPERERLDAEKKALGFYLTGDPFGEFVPLARLFSTHALPELAAGEGQICRIAGLLTSFKKHPTKKGDVMAFLTIEADNVSLDVTVFPSLYQEMSARWEVDQPLFLVVRPEMQGEDLKAVAEKILTLKDLQEDESVKLRFIVPPEHAAKETYQELLRVVRRFPGPLPFTIQIFLPSGERVVLKPPPLLKVSLAPGLIKEWEKICGRGTVKAQFPQLEAIRDRPPRGPRNGNGGNGYGNGRRSTH</sequence>
<evidence type="ECO:0000256" key="7">
    <source>
        <dbReference type="SAM" id="MobiDB-lite"/>
    </source>
</evidence>
<dbReference type="SUPFAM" id="SSF89550">
    <property type="entry name" value="PHP domain-like"/>
    <property type="match status" value="1"/>
</dbReference>
<evidence type="ECO:0000256" key="4">
    <source>
        <dbReference type="ARBA" id="ARBA00022705"/>
    </source>
</evidence>
<dbReference type="CDD" id="cd04485">
    <property type="entry name" value="DnaE_OBF"/>
    <property type="match status" value="1"/>
</dbReference>
<dbReference type="NCBIfam" id="NF005298">
    <property type="entry name" value="PRK06826.1"/>
    <property type="match status" value="1"/>
</dbReference>
<dbReference type="InterPro" id="IPR016195">
    <property type="entry name" value="Pol/histidinol_Pase-like"/>
</dbReference>
<feature type="region of interest" description="Disordered" evidence="7">
    <location>
        <begin position="1152"/>
        <end position="1182"/>
    </location>
</feature>
<dbReference type="InterPro" id="IPR004805">
    <property type="entry name" value="DnaE2/DnaE/PolC"/>
</dbReference>
<evidence type="ECO:0000256" key="1">
    <source>
        <dbReference type="ARBA" id="ARBA00012417"/>
    </source>
</evidence>